<dbReference type="RefSeq" id="WP_012448037.1">
    <property type="nucleotide sequence ID" value="NC_010718.1"/>
</dbReference>
<dbReference type="OrthoDB" id="1919832at2"/>
<name>B2A4J1_NATTJ</name>
<dbReference type="KEGG" id="nth:Nther_1594"/>
<reference evidence="1 2" key="2">
    <citation type="journal article" date="2011" name="J. Bacteriol.">
        <title>Complete genome sequence of the anaerobic, halophilic alkalithermophile Natranaerobius thermophilus JW/NM-WN-LF.</title>
        <authorList>
            <person name="Zhao B."/>
            <person name="Mesbah N.M."/>
            <person name="Dalin E."/>
            <person name="Goodwin L."/>
            <person name="Nolan M."/>
            <person name="Pitluck S."/>
            <person name="Chertkov O."/>
            <person name="Brettin T.S."/>
            <person name="Han J."/>
            <person name="Larimer F.W."/>
            <person name="Land M.L."/>
            <person name="Hauser L."/>
            <person name="Kyrpides N."/>
            <person name="Wiegel J."/>
        </authorList>
    </citation>
    <scope>NUCLEOTIDE SEQUENCE [LARGE SCALE GENOMIC DNA]</scope>
    <source>
        <strain evidence="2">ATCC BAA-1301 / DSM 18059 / JW/NM-WN-LF</strain>
    </source>
</reference>
<gene>
    <name evidence="1" type="ordered locus">Nther_1594</name>
</gene>
<keyword evidence="2" id="KW-1185">Reference proteome</keyword>
<sequence length="123" mass="14327">MDIVFATIEAESKGKNITGDNGRAFGYGQVWLKWHYNKLKKVAELLGRKIPTKPTNIEDEHEFTKVILEDDELSMYLAVETIKELWNNSCGWEDFLKKYVGPAIPSSEQKRRSKILKKYQKVY</sequence>
<accession>B2A4J1</accession>
<dbReference type="EMBL" id="CP001034">
    <property type="protein sequence ID" value="ACB85168.1"/>
    <property type="molecule type" value="Genomic_DNA"/>
</dbReference>
<evidence type="ECO:0000313" key="2">
    <source>
        <dbReference type="Proteomes" id="UP000001683"/>
    </source>
</evidence>
<organism evidence="1 2">
    <name type="scientific">Natranaerobius thermophilus (strain ATCC BAA-1301 / DSM 18059 / JW/NM-WN-LF)</name>
    <dbReference type="NCBI Taxonomy" id="457570"/>
    <lineage>
        <taxon>Bacteria</taxon>
        <taxon>Bacillati</taxon>
        <taxon>Bacillota</taxon>
        <taxon>Clostridia</taxon>
        <taxon>Natranaerobiales</taxon>
        <taxon>Natranaerobiaceae</taxon>
        <taxon>Natranaerobius</taxon>
    </lineage>
</organism>
<dbReference type="Proteomes" id="UP000001683">
    <property type="component" value="Chromosome"/>
</dbReference>
<proteinExistence type="predicted"/>
<dbReference type="AlphaFoldDB" id="B2A4J1"/>
<reference evidence="1 2" key="1">
    <citation type="submission" date="2008-04" db="EMBL/GenBank/DDBJ databases">
        <title>Complete sequence of chromosome of Natranaerobius thermophilus JW/NM-WN-LF.</title>
        <authorList>
            <consortium name="US DOE Joint Genome Institute"/>
            <person name="Copeland A."/>
            <person name="Lucas S."/>
            <person name="Lapidus A."/>
            <person name="Glavina del Rio T."/>
            <person name="Dalin E."/>
            <person name="Tice H."/>
            <person name="Bruce D."/>
            <person name="Goodwin L."/>
            <person name="Pitluck S."/>
            <person name="Chertkov O."/>
            <person name="Brettin T."/>
            <person name="Detter J.C."/>
            <person name="Han C."/>
            <person name="Kuske C.R."/>
            <person name="Schmutz J."/>
            <person name="Larimer F."/>
            <person name="Land M."/>
            <person name="Hauser L."/>
            <person name="Kyrpides N."/>
            <person name="Lykidis A."/>
            <person name="Mesbah N.M."/>
            <person name="Wiegel J."/>
        </authorList>
    </citation>
    <scope>NUCLEOTIDE SEQUENCE [LARGE SCALE GENOMIC DNA]</scope>
    <source>
        <strain evidence="2">ATCC BAA-1301 / DSM 18059 / JW/NM-WN-LF</strain>
    </source>
</reference>
<protein>
    <submittedName>
        <fullName evidence="1">Uncharacterized protein</fullName>
    </submittedName>
</protein>
<dbReference type="InParanoid" id="B2A4J1"/>
<evidence type="ECO:0000313" key="1">
    <source>
        <dbReference type="EMBL" id="ACB85168.1"/>
    </source>
</evidence>
<dbReference type="HOGENOM" id="CLU_2012814_0_0_9"/>